<evidence type="ECO:0000313" key="1">
    <source>
        <dbReference type="EMBL" id="ERN17553.1"/>
    </source>
</evidence>
<dbReference type="Proteomes" id="UP000017836">
    <property type="component" value="Unassembled WGS sequence"/>
</dbReference>
<reference evidence="2" key="1">
    <citation type="journal article" date="2013" name="Science">
        <title>The Amborella genome and the evolution of flowering plants.</title>
        <authorList>
            <consortium name="Amborella Genome Project"/>
        </authorList>
    </citation>
    <scope>NUCLEOTIDE SEQUENCE [LARGE SCALE GENOMIC DNA]</scope>
</reference>
<dbReference type="Gramene" id="ERN17553">
    <property type="protein sequence ID" value="ERN17553"/>
    <property type="gene ID" value="AMTR_s00059p00124020"/>
</dbReference>
<accession>U5DAZ2</accession>
<name>U5DAZ2_AMBTC</name>
<sequence length="118" mass="13044">MNEEIRRHEFVHMRGVSNGRRSLKQSILKESHTEYGMVGSGLEWSMPKESHGGFRLGGFDELTDYRTLKCSMKMGSIFGGPMTCATSSSGLDDGIFILHQNQRSHSMGGTPYSKGAVI</sequence>
<dbReference type="HOGENOM" id="CLU_2076272_0_0_1"/>
<dbReference type="AlphaFoldDB" id="U5DAZ2"/>
<keyword evidence="2" id="KW-1185">Reference proteome</keyword>
<proteinExistence type="predicted"/>
<gene>
    <name evidence="1" type="ORF">AMTR_s00059p00124020</name>
</gene>
<dbReference type="EMBL" id="KI392312">
    <property type="protein sequence ID" value="ERN17553.1"/>
    <property type="molecule type" value="Genomic_DNA"/>
</dbReference>
<organism evidence="1 2">
    <name type="scientific">Amborella trichopoda</name>
    <dbReference type="NCBI Taxonomy" id="13333"/>
    <lineage>
        <taxon>Eukaryota</taxon>
        <taxon>Viridiplantae</taxon>
        <taxon>Streptophyta</taxon>
        <taxon>Embryophyta</taxon>
        <taxon>Tracheophyta</taxon>
        <taxon>Spermatophyta</taxon>
        <taxon>Magnoliopsida</taxon>
        <taxon>Amborellales</taxon>
        <taxon>Amborellaceae</taxon>
        <taxon>Amborella</taxon>
    </lineage>
</organism>
<evidence type="ECO:0000313" key="2">
    <source>
        <dbReference type="Proteomes" id="UP000017836"/>
    </source>
</evidence>
<protein>
    <submittedName>
        <fullName evidence="1">Uncharacterized protein</fullName>
    </submittedName>
</protein>